<reference evidence="14 15" key="1">
    <citation type="submission" date="2022-04" db="EMBL/GenBank/DDBJ databases">
        <title>Gracilibacillus sp. isolated from saltern.</title>
        <authorList>
            <person name="Won M."/>
            <person name="Lee C.-M."/>
            <person name="Woen H.-Y."/>
            <person name="Kwon S.-W."/>
        </authorList>
    </citation>
    <scope>NUCLEOTIDE SEQUENCE [LARGE SCALE GENOMIC DNA]</scope>
    <source>
        <strain evidence="14 15">SSWR10-1</strain>
    </source>
</reference>
<organism evidence="14 15">
    <name type="scientific">Gracilibacillus caseinilyticus</name>
    <dbReference type="NCBI Taxonomy" id="2932256"/>
    <lineage>
        <taxon>Bacteria</taxon>
        <taxon>Bacillati</taxon>
        <taxon>Bacillota</taxon>
        <taxon>Bacilli</taxon>
        <taxon>Bacillales</taxon>
        <taxon>Bacillaceae</taxon>
        <taxon>Gracilibacillus</taxon>
    </lineage>
</organism>
<evidence type="ECO:0000256" key="4">
    <source>
        <dbReference type="ARBA" id="ARBA00022692"/>
    </source>
</evidence>
<comment type="subcellular location">
    <subcellularLocation>
        <location evidence="1">Cell membrane</location>
        <topology evidence="1">Single-pass membrane protein</topology>
    </subcellularLocation>
</comment>
<keyword evidence="4 13" id="KW-0812">Transmembrane</keyword>
<keyword evidence="3" id="KW-0808">Transferase</keyword>
<evidence type="ECO:0000256" key="12">
    <source>
        <dbReference type="ARBA" id="ARBA00025324"/>
    </source>
</evidence>
<feature type="transmembrane region" description="Helical" evidence="13">
    <location>
        <begin position="12"/>
        <end position="32"/>
    </location>
</feature>
<evidence type="ECO:0000256" key="2">
    <source>
        <dbReference type="ARBA" id="ARBA00022475"/>
    </source>
</evidence>
<comment type="function">
    <text evidence="12">Catalyzes the acylation of glycosyl-4,4'-diaponeurosporenoate, i.e. the esterification of glucose at the C6'' position with the carboxyl group of the C(15) fatty acid 12-methyltetradecanoic acid, to yield staphyloxanthin. This is the last step in the biosynthesis of this orange pigment, present in most staphylococci strains.</text>
</comment>
<evidence type="ECO:0000256" key="13">
    <source>
        <dbReference type="SAM" id="Phobius"/>
    </source>
</evidence>
<dbReference type="Pfam" id="PF18927">
    <property type="entry name" value="CrtO"/>
    <property type="match status" value="1"/>
</dbReference>
<dbReference type="Proteomes" id="UP000831782">
    <property type="component" value="Chromosome"/>
</dbReference>
<comment type="pathway">
    <text evidence="9">Carotenoid biosynthesis; staphyloxanthin biosynthesis; staphyloxanthin from farnesyl diphosphate: step 5/5.</text>
</comment>
<evidence type="ECO:0000313" key="14">
    <source>
        <dbReference type="EMBL" id="UOQ48710.1"/>
    </source>
</evidence>
<dbReference type="EMBL" id="CP095072">
    <property type="protein sequence ID" value="UOQ48710.1"/>
    <property type="molecule type" value="Genomic_DNA"/>
</dbReference>
<keyword evidence="6 13" id="KW-1133">Transmembrane helix</keyword>
<evidence type="ECO:0000313" key="15">
    <source>
        <dbReference type="Proteomes" id="UP000831782"/>
    </source>
</evidence>
<evidence type="ECO:0000256" key="3">
    <source>
        <dbReference type="ARBA" id="ARBA00022679"/>
    </source>
</evidence>
<accession>A0ABY4EXL7</accession>
<evidence type="ECO:0000256" key="9">
    <source>
        <dbReference type="ARBA" id="ARBA00023588"/>
    </source>
</evidence>
<evidence type="ECO:0000256" key="1">
    <source>
        <dbReference type="ARBA" id="ARBA00004162"/>
    </source>
</evidence>
<keyword evidence="2" id="KW-1003">Cell membrane</keyword>
<keyword evidence="7 13" id="KW-0472">Membrane</keyword>
<proteinExistence type="inferred from homology"/>
<comment type="similarity">
    <text evidence="10">Belongs to the acyltransferase CrtO family.</text>
</comment>
<evidence type="ECO:0000256" key="7">
    <source>
        <dbReference type="ARBA" id="ARBA00023136"/>
    </source>
</evidence>
<sequence length="120" mass="13972">MQMIELGNMLTIIVNMLMWGIIHIAISFITLIMPEERFRKNSGLYQIRSWEQDGKFWANYFKIKRWKHVVPDGAKLFKKGFQKKRAADTGYSLSGDIYQGITKSRVDTLAVYSPSSFLFL</sequence>
<gene>
    <name evidence="14" type="ORF">MUN88_00670</name>
</gene>
<evidence type="ECO:0000256" key="6">
    <source>
        <dbReference type="ARBA" id="ARBA00022989"/>
    </source>
</evidence>
<keyword evidence="15" id="KW-1185">Reference proteome</keyword>
<evidence type="ECO:0000256" key="11">
    <source>
        <dbReference type="ARBA" id="ARBA00023667"/>
    </source>
</evidence>
<name>A0ABY4EXL7_9BACI</name>
<keyword evidence="8" id="KW-0012">Acyltransferase</keyword>
<keyword evidence="5" id="KW-0732">Signal</keyword>
<evidence type="ECO:0000256" key="5">
    <source>
        <dbReference type="ARBA" id="ARBA00022729"/>
    </source>
</evidence>
<dbReference type="InterPro" id="IPR044021">
    <property type="entry name" value="CrtO"/>
</dbReference>
<evidence type="ECO:0000256" key="10">
    <source>
        <dbReference type="ARBA" id="ARBA00023603"/>
    </source>
</evidence>
<evidence type="ECO:0000256" key="8">
    <source>
        <dbReference type="ARBA" id="ARBA00023315"/>
    </source>
</evidence>
<protein>
    <recommendedName>
        <fullName evidence="11">Glycosyl-4,4'-diaponeurosporenoate acyltransferase</fullName>
    </recommendedName>
</protein>